<organism evidence="1 2">
    <name type="scientific">Cellulomonas edaphi</name>
    <dbReference type="NCBI Taxonomy" id="3053468"/>
    <lineage>
        <taxon>Bacteria</taxon>
        <taxon>Bacillati</taxon>
        <taxon>Actinomycetota</taxon>
        <taxon>Actinomycetes</taxon>
        <taxon>Micrococcales</taxon>
        <taxon>Cellulomonadaceae</taxon>
        <taxon>Cellulomonas</taxon>
    </lineage>
</organism>
<evidence type="ECO:0000313" key="2">
    <source>
        <dbReference type="Proteomes" id="UP001321453"/>
    </source>
</evidence>
<dbReference type="Pfam" id="PF04464">
    <property type="entry name" value="Glyphos_transf"/>
    <property type="match status" value="1"/>
</dbReference>
<proteinExistence type="predicted"/>
<dbReference type="InterPro" id="IPR007554">
    <property type="entry name" value="Glycerophosphate_synth"/>
</dbReference>
<sequence>MDLDLARLRRRVRAGGGLALRRLGWLPAGMPDGLGEDASLADRTFDQRVVVYFAGTSQNIYQLRQWYAPLAVLDARHGVLIVCADSRVARVVAREQALPVVTVGRSATLDAMAERSDTALFCYVGHDVGNFSALRIPSAAHVFLSHGESDKRVAASNLVKAYDYAFVAGQGAVDRFAGQLMWFDASAHVVPIGRPQLDGIATGPRAGRGDGPVVVLYGPTWEGGQGSSAYSSVVSQGERIVAALVADPRFRVVYRPHPRTGASDAAYAAADARIRATLAAAGPGHRVDTGTDPYRTFEGADVLITDVSAIAFDWLATGRPLVVTVPPGTADVASTRLLDTVPRLRASDLPALGDLVAREVDLDPTGAERAALVDYYFGTVGAATARFVAECDRVVRERDALRASVAPRADRGQG</sequence>
<dbReference type="EMBL" id="JAUCGR010000002">
    <property type="protein sequence ID" value="MDM7831762.1"/>
    <property type="molecule type" value="Genomic_DNA"/>
</dbReference>
<dbReference type="Proteomes" id="UP001321453">
    <property type="component" value="Unassembled WGS sequence"/>
</dbReference>
<comment type="caution">
    <text evidence="1">The sequence shown here is derived from an EMBL/GenBank/DDBJ whole genome shotgun (WGS) entry which is preliminary data.</text>
</comment>
<dbReference type="RefSeq" id="WP_289447182.1">
    <property type="nucleotide sequence ID" value="NZ_JAUCGR010000002.1"/>
</dbReference>
<name>A0ABT7S814_9CELL</name>
<protein>
    <submittedName>
        <fullName evidence="1">CDP-glycerol glycerophosphotransferase family protein</fullName>
    </submittedName>
</protein>
<reference evidence="1 2" key="1">
    <citation type="submission" date="2023-06" db="EMBL/GenBank/DDBJ databases">
        <title>Cellulomonas sp. MW9 Whole genome sequence.</title>
        <authorList>
            <person name="Park S."/>
        </authorList>
    </citation>
    <scope>NUCLEOTIDE SEQUENCE [LARGE SCALE GENOMIC DNA]</scope>
    <source>
        <strain evidence="1 2">MW9</strain>
    </source>
</reference>
<gene>
    <name evidence="1" type="ORF">QRT05_10500</name>
</gene>
<keyword evidence="2" id="KW-1185">Reference proteome</keyword>
<dbReference type="InterPro" id="IPR043148">
    <property type="entry name" value="TagF_C"/>
</dbReference>
<dbReference type="Gene3D" id="3.40.50.12580">
    <property type="match status" value="1"/>
</dbReference>
<evidence type="ECO:0000313" key="1">
    <source>
        <dbReference type="EMBL" id="MDM7831762.1"/>
    </source>
</evidence>
<accession>A0ABT7S814</accession>